<comment type="caution">
    <text evidence="3">The sequence shown here is derived from an EMBL/GenBank/DDBJ whole genome shotgun (WGS) entry which is preliminary data.</text>
</comment>
<dbReference type="Gene3D" id="2.40.128.520">
    <property type="match status" value="1"/>
</dbReference>
<evidence type="ECO:0000313" key="4">
    <source>
        <dbReference type="Proteomes" id="UP000462435"/>
    </source>
</evidence>
<organism evidence="3 4">
    <name type="scientific">Herbaspirillum frisingense</name>
    <dbReference type="NCBI Taxonomy" id="92645"/>
    <lineage>
        <taxon>Bacteria</taxon>
        <taxon>Pseudomonadati</taxon>
        <taxon>Pseudomonadota</taxon>
        <taxon>Betaproteobacteria</taxon>
        <taxon>Burkholderiales</taxon>
        <taxon>Oxalobacteraceae</taxon>
        <taxon>Herbaspirillum</taxon>
    </lineage>
</organism>
<protein>
    <recommendedName>
        <fullName evidence="2">DUF2147 domain-containing protein</fullName>
    </recommendedName>
</protein>
<dbReference type="AlphaFoldDB" id="A0A7V8FWS8"/>
<feature type="chain" id="PRO_5031092447" description="DUF2147 domain-containing protein" evidence="1">
    <location>
        <begin position="31"/>
        <end position="156"/>
    </location>
</feature>
<dbReference type="PANTHER" id="PTHR36919:SF3">
    <property type="entry name" value="BLL5882 PROTEIN"/>
    <property type="match status" value="1"/>
</dbReference>
<name>A0A7V8FWS8_9BURK</name>
<proteinExistence type="predicted"/>
<accession>A0A7V8FWS8</accession>
<feature type="domain" description="DUF2147" evidence="2">
    <location>
        <begin position="36"/>
        <end position="154"/>
    </location>
</feature>
<feature type="signal peptide" evidence="1">
    <location>
        <begin position="1"/>
        <end position="30"/>
    </location>
</feature>
<dbReference type="InterPro" id="IPR019223">
    <property type="entry name" value="DUF2147"/>
</dbReference>
<dbReference type="Pfam" id="PF09917">
    <property type="entry name" value="DUF2147"/>
    <property type="match status" value="1"/>
</dbReference>
<keyword evidence="1" id="KW-0732">Signal</keyword>
<dbReference type="EMBL" id="WNDX01000056">
    <property type="protein sequence ID" value="KAF1043654.1"/>
    <property type="molecule type" value="Genomic_DNA"/>
</dbReference>
<reference evidence="4" key="1">
    <citation type="journal article" date="2020" name="MBio">
        <title>Horizontal gene transfer to a defensive symbiont with a reduced genome amongst a multipartite beetle microbiome.</title>
        <authorList>
            <person name="Waterworth S.C."/>
            <person name="Florez L.V."/>
            <person name="Rees E.R."/>
            <person name="Hertweck C."/>
            <person name="Kaltenpoth M."/>
            <person name="Kwan J.C."/>
        </authorList>
    </citation>
    <scope>NUCLEOTIDE SEQUENCE [LARGE SCALE GENOMIC DNA]</scope>
</reference>
<evidence type="ECO:0000256" key="1">
    <source>
        <dbReference type="SAM" id="SignalP"/>
    </source>
</evidence>
<evidence type="ECO:0000259" key="2">
    <source>
        <dbReference type="Pfam" id="PF09917"/>
    </source>
</evidence>
<evidence type="ECO:0000313" key="3">
    <source>
        <dbReference type="EMBL" id="KAF1043654.1"/>
    </source>
</evidence>
<dbReference type="PANTHER" id="PTHR36919">
    <property type="entry name" value="BLR1215 PROTEIN"/>
    <property type="match status" value="1"/>
</dbReference>
<gene>
    <name evidence="3" type="ORF">GAK35_02115</name>
</gene>
<dbReference type="Proteomes" id="UP000462435">
    <property type="component" value="Unassembled WGS sequence"/>
</dbReference>
<sequence>MTNQTSPSFSRIAAVGALMAGLLASACAWADGSPVGLWKNIDDATGKPKALIRITENNGELSGKIEKLFRAPEEDQNPVCEKCEGELKGQPIVGMTILSGLKKDGDEYSGGQILDPANGKLYKSKLTVIEDGKKLNVRGYIGMPMLGRTQTWIREE</sequence>